<evidence type="ECO:0000256" key="1">
    <source>
        <dbReference type="SAM" id="Coils"/>
    </source>
</evidence>
<keyword evidence="1" id="KW-0175">Coiled coil</keyword>
<organism evidence="3 4">
    <name type="scientific">Mucilaginibacter celer</name>
    <dbReference type="NCBI Taxonomy" id="2305508"/>
    <lineage>
        <taxon>Bacteria</taxon>
        <taxon>Pseudomonadati</taxon>
        <taxon>Bacteroidota</taxon>
        <taxon>Sphingobacteriia</taxon>
        <taxon>Sphingobacteriales</taxon>
        <taxon>Sphingobacteriaceae</taxon>
        <taxon>Mucilaginibacter</taxon>
    </lineage>
</organism>
<proteinExistence type="predicted"/>
<accession>A0A494W2Z8</accession>
<gene>
    <name evidence="3" type="ORF">HYN43_023800</name>
</gene>
<evidence type="ECO:0000313" key="4">
    <source>
        <dbReference type="Proteomes" id="UP000270046"/>
    </source>
</evidence>
<keyword evidence="2" id="KW-1133">Transmembrane helix</keyword>
<dbReference type="KEGG" id="muh:HYN43_023800"/>
<dbReference type="RefSeq" id="WP_119406404.1">
    <property type="nucleotide sequence ID" value="NZ_CP032869.1"/>
</dbReference>
<name>A0A494W2Z8_9SPHI</name>
<feature type="transmembrane region" description="Helical" evidence="2">
    <location>
        <begin position="7"/>
        <end position="28"/>
    </location>
</feature>
<keyword evidence="2" id="KW-0812">Transmembrane</keyword>
<evidence type="ECO:0000313" key="3">
    <source>
        <dbReference type="EMBL" id="AYL98123.1"/>
    </source>
</evidence>
<keyword evidence="4" id="KW-1185">Reference proteome</keyword>
<evidence type="ECO:0000256" key="2">
    <source>
        <dbReference type="SAM" id="Phobius"/>
    </source>
</evidence>
<sequence>MKLSQHDILISVITFLGILLAIMAALVSMKNETASGKKRLNKWGYLFILLNVLFLGLSYLNQYLFKEEKSTLQQQNKNFSTKIKQYEDAAHKASENQDAIDRYSAPDTETELQNCRDYPNARSEYFGTYAFVNHTGYQLLLYAIVAPNVNASPRKYSINIAPNATAQVPRLYVGTTDNDANILNKTQAFTFYFRTLGDTALYGRLLFDVKACTVITHTITTKNMYLGTDGDKYIFDKFER</sequence>
<feature type="transmembrane region" description="Helical" evidence="2">
    <location>
        <begin position="43"/>
        <end position="60"/>
    </location>
</feature>
<protein>
    <submittedName>
        <fullName evidence="3">Uncharacterized protein</fullName>
    </submittedName>
</protein>
<dbReference type="AlphaFoldDB" id="A0A494W2Z8"/>
<reference evidence="3 4" key="1">
    <citation type="submission" date="2018-10" db="EMBL/GenBank/DDBJ databases">
        <title>Genome sequencing of Mucilaginibacter sp. HYN0043.</title>
        <authorList>
            <person name="Kim M."/>
            <person name="Yi H."/>
        </authorList>
    </citation>
    <scope>NUCLEOTIDE SEQUENCE [LARGE SCALE GENOMIC DNA]</scope>
    <source>
        <strain evidence="3 4">HYN0043</strain>
    </source>
</reference>
<dbReference type="EMBL" id="CP032869">
    <property type="protein sequence ID" value="AYL98123.1"/>
    <property type="molecule type" value="Genomic_DNA"/>
</dbReference>
<dbReference type="Proteomes" id="UP000270046">
    <property type="component" value="Chromosome"/>
</dbReference>
<feature type="coiled-coil region" evidence="1">
    <location>
        <begin position="69"/>
        <end position="96"/>
    </location>
</feature>
<keyword evidence="2" id="KW-0472">Membrane</keyword>